<dbReference type="Gene3D" id="3.40.50.2300">
    <property type="match status" value="1"/>
</dbReference>
<reference evidence="7 8" key="1">
    <citation type="submission" date="2021-01" db="EMBL/GenBank/DDBJ databases">
        <title>Brevundimonas vitis sp. nov., an bacterium isolated from grape (Vitis vinifera).</title>
        <authorList>
            <person name="Jiang L."/>
            <person name="Lee J."/>
        </authorList>
    </citation>
    <scope>NUCLEOTIDE SEQUENCE [LARGE SCALE GENOMIC DNA]</scope>
    <source>
        <strain evidence="7 8">GRTSA-9</strain>
    </source>
</reference>
<feature type="modified residue" description="4-aspartylphosphate" evidence="4">
    <location>
        <position position="303"/>
    </location>
</feature>
<dbReference type="PANTHER" id="PTHR43065:SF49">
    <property type="entry name" value="HISTIDINE KINASE"/>
    <property type="match status" value="1"/>
</dbReference>
<dbReference type="Gene3D" id="1.10.287.130">
    <property type="match status" value="1"/>
</dbReference>
<evidence type="ECO:0000313" key="8">
    <source>
        <dbReference type="Proteomes" id="UP000595448"/>
    </source>
</evidence>
<dbReference type="Pfam" id="PF00512">
    <property type="entry name" value="HisKA"/>
    <property type="match status" value="1"/>
</dbReference>
<dbReference type="PANTHER" id="PTHR43065">
    <property type="entry name" value="SENSOR HISTIDINE KINASE"/>
    <property type="match status" value="1"/>
</dbReference>
<dbReference type="SMART" id="SM00387">
    <property type="entry name" value="HATPase_c"/>
    <property type="match status" value="1"/>
</dbReference>
<dbReference type="InterPro" id="IPR036097">
    <property type="entry name" value="HisK_dim/P_sf"/>
</dbReference>
<dbReference type="PROSITE" id="PS50109">
    <property type="entry name" value="HIS_KIN"/>
    <property type="match status" value="1"/>
</dbReference>
<dbReference type="InterPro" id="IPR036890">
    <property type="entry name" value="HATPase_C_sf"/>
</dbReference>
<evidence type="ECO:0000313" key="7">
    <source>
        <dbReference type="EMBL" id="QQQ17248.1"/>
    </source>
</evidence>
<accession>A0ABX7BKN0</accession>
<feature type="domain" description="Response regulatory" evidence="6">
    <location>
        <begin position="253"/>
        <end position="370"/>
    </location>
</feature>
<keyword evidence="8" id="KW-1185">Reference proteome</keyword>
<evidence type="ECO:0000259" key="6">
    <source>
        <dbReference type="PROSITE" id="PS50110"/>
    </source>
</evidence>
<feature type="domain" description="Histidine kinase" evidence="5">
    <location>
        <begin position="10"/>
        <end position="233"/>
    </location>
</feature>
<dbReference type="SMART" id="SM00448">
    <property type="entry name" value="REC"/>
    <property type="match status" value="1"/>
</dbReference>
<dbReference type="CDD" id="cd00082">
    <property type="entry name" value="HisKA"/>
    <property type="match status" value="1"/>
</dbReference>
<protein>
    <recommendedName>
        <fullName evidence="2">histidine kinase</fullName>
        <ecNumber evidence="2">2.7.13.3</ecNumber>
    </recommendedName>
</protein>
<dbReference type="InterPro" id="IPR005467">
    <property type="entry name" value="His_kinase_dom"/>
</dbReference>
<name>A0ABX7BKN0_9CAUL</name>
<dbReference type="InterPro" id="IPR001789">
    <property type="entry name" value="Sig_transdc_resp-reg_receiver"/>
</dbReference>
<dbReference type="EC" id="2.7.13.3" evidence="2"/>
<evidence type="ECO:0000256" key="2">
    <source>
        <dbReference type="ARBA" id="ARBA00012438"/>
    </source>
</evidence>
<evidence type="ECO:0000256" key="4">
    <source>
        <dbReference type="PROSITE-ProRule" id="PRU00169"/>
    </source>
</evidence>
<dbReference type="EMBL" id="CP067977">
    <property type="protein sequence ID" value="QQQ17248.1"/>
    <property type="molecule type" value="Genomic_DNA"/>
</dbReference>
<keyword evidence="3 4" id="KW-0597">Phosphoprotein</keyword>
<dbReference type="InterPro" id="IPR011006">
    <property type="entry name" value="CheY-like_superfamily"/>
</dbReference>
<dbReference type="InterPro" id="IPR003594">
    <property type="entry name" value="HATPase_dom"/>
</dbReference>
<evidence type="ECO:0000256" key="3">
    <source>
        <dbReference type="ARBA" id="ARBA00022553"/>
    </source>
</evidence>
<dbReference type="PROSITE" id="PS50110">
    <property type="entry name" value="RESPONSE_REGULATORY"/>
    <property type="match status" value="1"/>
</dbReference>
<dbReference type="Proteomes" id="UP000595448">
    <property type="component" value="Chromosome"/>
</dbReference>
<dbReference type="PRINTS" id="PR00344">
    <property type="entry name" value="BCTRLSENSOR"/>
</dbReference>
<organism evidence="7 8">
    <name type="scientific">Brevundimonas vitisensis</name>
    <dbReference type="NCBI Taxonomy" id="2800818"/>
    <lineage>
        <taxon>Bacteria</taxon>
        <taxon>Pseudomonadati</taxon>
        <taxon>Pseudomonadota</taxon>
        <taxon>Alphaproteobacteria</taxon>
        <taxon>Caulobacterales</taxon>
        <taxon>Caulobacteraceae</taxon>
        <taxon>Brevundimonas</taxon>
    </lineage>
</organism>
<dbReference type="SUPFAM" id="SSF55874">
    <property type="entry name" value="ATPase domain of HSP90 chaperone/DNA topoisomerase II/histidine kinase"/>
    <property type="match status" value="1"/>
</dbReference>
<dbReference type="Pfam" id="PF02518">
    <property type="entry name" value="HATPase_c"/>
    <property type="match status" value="1"/>
</dbReference>
<dbReference type="RefSeq" id="WP_201101439.1">
    <property type="nucleotide sequence ID" value="NZ_CP067977.1"/>
</dbReference>
<dbReference type="InterPro" id="IPR004358">
    <property type="entry name" value="Sig_transdc_His_kin-like_C"/>
</dbReference>
<dbReference type="Gene3D" id="3.30.565.10">
    <property type="entry name" value="Histidine kinase-like ATPase, C-terminal domain"/>
    <property type="match status" value="1"/>
</dbReference>
<gene>
    <name evidence="7" type="ORF">JIP62_07675</name>
</gene>
<evidence type="ECO:0000259" key="5">
    <source>
        <dbReference type="PROSITE" id="PS50109"/>
    </source>
</evidence>
<dbReference type="Pfam" id="PF00072">
    <property type="entry name" value="Response_reg"/>
    <property type="match status" value="1"/>
</dbReference>
<sequence length="379" mass="40219">MEALGRITAGIAHDFNNLLTVSTIAAEAILAGSSQDAEQKAQAGLVLGAAERGTELIKRLLAFSKRQSLSPEVVDIGVLLNGMNRLIEAGLGSAVQVTLDVDAKARLTCRVDFAQLEAAVFNLCLNARDAMPQGGTITLSARTTKLGVREAEALRLAPGDYVIIAVVDTGHGMSADVLERAIEPFFTTKSDRDGSGLGLSMVYGFAQQSGGQVAIVSRPDDGTSVSIYLPCTTASTDRKTPVPAPTAPQGAAHILVVEDDDTVRISVANYLKGLGYTVSQAPDGVTATQMIGRDGSIDLLFTDVEMPGGMNGRQLADRSRLLRPDLRVLFTSGYTEDQIISQGRLRQAGWPFIQKPYRRAHLAIAIANALSQRPTTAWG</sequence>
<evidence type="ECO:0000256" key="1">
    <source>
        <dbReference type="ARBA" id="ARBA00000085"/>
    </source>
</evidence>
<dbReference type="InterPro" id="IPR003661">
    <property type="entry name" value="HisK_dim/P_dom"/>
</dbReference>
<dbReference type="SUPFAM" id="SSF47384">
    <property type="entry name" value="Homodimeric domain of signal transducing histidine kinase"/>
    <property type="match status" value="1"/>
</dbReference>
<dbReference type="SMART" id="SM00388">
    <property type="entry name" value="HisKA"/>
    <property type="match status" value="1"/>
</dbReference>
<proteinExistence type="predicted"/>
<comment type="catalytic activity">
    <reaction evidence="1">
        <text>ATP + protein L-histidine = ADP + protein N-phospho-L-histidine.</text>
        <dbReference type="EC" id="2.7.13.3"/>
    </reaction>
</comment>
<dbReference type="SUPFAM" id="SSF52172">
    <property type="entry name" value="CheY-like"/>
    <property type="match status" value="1"/>
</dbReference>